<organism evidence="2 3">
    <name type="scientific">Romanomermis culicivorax</name>
    <name type="common">Nematode worm</name>
    <dbReference type="NCBI Taxonomy" id="13658"/>
    <lineage>
        <taxon>Eukaryota</taxon>
        <taxon>Metazoa</taxon>
        <taxon>Ecdysozoa</taxon>
        <taxon>Nematoda</taxon>
        <taxon>Enoplea</taxon>
        <taxon>Dorylaimia</taxon>
        <taxon>Mermithida</taxon>
        <taxon>Mermithoidea</taxon>
        <taxon>Mermithidae</taxon>
        <taxon>Romanomermis</taxon>
    </lineage>
</organism>
<proteinExistence type="predicted"/>
<accession>A0A915KYM4</accession>
<reference evidence="3" key="1">
    <citation type="submission" date="2022-11" db="UniProtKB">
        <authorList>
            <consortium name="WormBaseParasite"/>
        </authorList>
    </citation>
    <scope>IDENTIFICATION</scope>
</reference>
<dbReference type="AlphaFoldDB" id="A0A915KYM4"/>
<dbReference type="Proteomes" id="UP000887565">
    <property type="component" value="Unplaced"/>
</dbReference>
<evidence type="ECO:0000256" key="1">
    <source>
        <dbReference type="SAM" id="MobiDB-lite"/>
    </source>
</evidence>
<dbReference type="WBParaSite" id="nRc.2.0.1.t43921-RA">
    <property type="protein sequence ID" value="nRc.2.0.1.t43921-RA"/>
    <property type="gene ID" value="nRc.2.0.1.g43921"/>
</dbReference>
<keyword evidence="2" id="KW-1185">Reference proteome</keyword>
<feature type="compositionally biased region" description="Basic and acidic residues" evidence="1">
    <location>
        <begin position="98"/>
        <end position="112"/>
    </location>
</feature>
<protein>
    <submittedName>
        <fullName evidence="3">Uncharacterized protein</fullName>
    </submittedName>
</protein>
<name>A0A915KYM4_ROMCU</name>
<sequence length="157" mass="18294">MNYPVPHAAKEKYPIPHLKDVNRLRQIILASWIIRQTIIMTIRNLAKASSVLNATKAEIGTVERPILVNQADPEVQSLKSPQPFDCCFECRRSMDHPQNRYRERSLSADRRPQNSAPPPTKFLSFQLQPLEQPPQPPPRMELLLEQLIQRFNRDYEE</sequence>
<evidence type="ECO:0000313" key="3">
    <source>
        <dbReference type="WBParaSite" id="nRc.2.0.1.t43921-RA"/>
    </source>
</evidence>
<feature type="region of interest" description="Disordered" evidence="1">
    <location>
        <begin position="98"/>
        <end position="140"/>
    </location>
</feature>
<evidence type="ECO:0000313" key="2">
    <source>
        <dbReference type="Proteomes" id="UP000887565"/>
    </source>
</evidence>